<keyword evidence="2" id="KW-1185">Reference proteome</keyword>
<evidence type="ECO:0000313" key="1">
    <source>
        <dbReference type="EMBL" id="QIN96532.1"/>
    </source>
</evidence>
<reference evidence="1 2" key="1">
    <citation type="submission" date="2020-01" db="EMBL/GenBank/DDBJ databases">
        <authorList>
            <person name="Luck C."/>
            <person name="Lieb S."/>
            <person name="Broussard G."/>
        </authorList>
    </citation>
    <scope>NUCLEOTIDE SEQUENCE [LARGE SCALE GENOMIC DNA]</scope>
</reference>
<gene>
    <name evidence="1" type="ORF">CHESTER_125</name>
</gene>
<accession>A0A6G8R567</accession>
<proteinExistence type="predicted"/>
<dbReference type="Proteomes" id="UP000501678">
    <property type="component" value="Segment"/>
</dbReference>
<sequence>MWRRHKVRVNWHRRLKDDEIAKENGFNQRSFKQTEVYEYDLSWWDYPHRTVQRNWKSQTKNKKQWER</sequence>
<evidence type="ECO:0000313" key="2">
    <source>
        <dbReference type="Proteomes" id="UP000501678"/>
    </source>
</evidence>
<name>A0A6G8R567_9CAUD</name>
<organism evidence="1 2">
    <name type="scientific">Vibrio phage Chester</name>
    <dbReference type="NCBI Taxonomy" id="2712961"/>
    <lineage>
        <taxon>Viruses</taxon>
        <taxon>Duplodnaviria</taxon>
        <taxon>Heunggongvirae</taxon>
        <taxon>Uroviricota</taxon>
        <taxon>Caudoviricetes</taxon>
        <taxon>Demerecviridae</taxon>
        <taxon>Ermolyevavirinae</taxon>
        <taxon>Thalassavirus</taxon>
        <taxon>Thalassavirus chester</taxon>
    </lineage>
</organism>
<protein>
    <submittedName>
        <fullName evidence="1">Uncharacterized protein</fullName>
    </submittedName>
</protein>
<dbReference type="EMBL" id="MN966732">
    <property type="protein sequence ID" value="QIN96532.1"/>
    <property type="molecule type" value="Genomic_DNA"/>
</dbReference>